<organism evidence="3 4">
    <name type="scientific">Weissella bombi</name>
    <dbReference type="NCBI Taxonomy" id="1505725"/>
    <lineage>
        <taxon>Bacteria</taxon>
        <taxon>Bacillati</taxon>
        <taxon>Bacillota</taxon>
        <taxon>Bacilli</taxon>
        <taxon>Lactobacillales</taxon>
        <taxon>Lactobacillaceae</taxon>
        <taxon>Weissella</taxon>
    </lineage>
</organism>
<dbReference type="RefSeq" id="WP_092461082.1">
    <property type="nucleotide sequence ID" value="NZ_BJEE01000002.1"/>
</dbReference>
<comment type="similarity">
    <text evidence="1">Belongs to the UPF0346 family.</text>
</comment>
<accession>A0A1C3YP69</accession>
<dbReference type="InterPro" id="IPR036806">
    <property type="entry name" value="YozE_SAM-like_sf"/>
</dbReference>
<reference evidence="4" key="1">
    <citation type="submission" date="2016-08" db="EMBL/GenBank/DDBJ databases">
        <authorList>
            <person name="Varghese N."/>
            <person name="Submissions Spin"/>
        </authorList>
    </citation>
    <scope>NUCLEOTIDE SEQUENCE [LARGE SCALE GENOMIC DNA]</scope>
    <source>
        <strain evidence="4">R-53094</strain>
    </source>
</reference>
<dbReference type="SUPFAM" id="SSF140652">
    <property type="entry name" value="YozE-like"/>
    <property type="match status" value="1"/>
</dbReference>
<dbReference type="STRING" id="1505725.GA0061074_10131"/>
<dbReference type="Pfam" id="PF06855">
    <property type="entry name" value="YozE_SAM_like"/>
    <property type="match status" value="1"/>
</dbReference>
<dbReference type="Proteomes" id="UP000199268">
    <property type="component" value="Unassembled WGS sequence"/>
</dbReference>
<dbReference type="PIRSF" id="PIRSF037262">
    <property type="entry name" value="UCP037262"/>
    <property type="match status" value="1"/>
</dbReference>
<dbReference type="OrthoDB" id="2242851at2"/>
<evidence type="ECO:0000313" key="4">
    <source>
        <dbReference type="Proteomes" id="UP000199268"/>
    </source>
</evidence>
<feature type="domain" description="YozE SAM-like" evidence="2">
    <location>
        <begin position="4"/>
        <end position="69"/>
    </location>
</feature>
<dbReference type="InterPro" id="IPR010673">
    <property type="entry name" value="UPF0346"/>
</dbReference>
<keyword evidence="4" id="KW-1185">Reference proteome</keyword>
<dbReference type="AlphaFoldDB" id="A0A1C3YP69"/>
<dbReference type="HAMAP" id="MF_01538">
    <property type="entry name" value="UPF0346"/>
    <property type="match status" value="1"/>
</dbReference>
<dbReference type="NCBIfam" id="NF010193">
    <property type="entry name" value="PRK13672.1"/>
    <property type="match status" value="1"/>
</dbReference>
<protein>
    <recommendedName>
        <fullName evidence="1">UPF0346 protein GA0061074_10131</fullName>
    </recommendedName>
</protein>
<evidence type="ECO:0000256" key="1">
    <source>
        <dbReference type="HAMAP-Rule" id="MF_01538"/>
    </source>
</evidence>
<evidence type="ECO:0000313" key="3">
    <source>
        <dbReference type="EMBL" id="SCB71863.1"/>
    </source>
</evidence>
<dbReference type="Gene3D" id="1.10.150.260">
    <property type="entry name" value="YozE SAM-like"/>
    <property type="match status" value="1"/>
</dbReference>
<dbReference type="InterPro" id="IPR023089">
    <property type="entry name" value="YozE_SAM-like"/>
</dbReference>
<evidence type="ECO:0000259" key="2">
    <source>
        <dbReference type="Pfam" id="PF06855"/>
    </source>
</evidence>
<name>A0A1C3YP69_9LACO</name>
<dbReference type="EMBL" id="FMAO01000001">
    <property type="protein sequence ID" value="SCB71863.1"/>
    <property type="molecule type" value="Genomic_DNA"/>
</dbReference>
<sequence length="73" mass="8817">MRRSFFQWLMTQRNPVTSDEVENFANAAFYDTQFPKHTDDFDFVSRYLEENATYLHSMSIFDQAWAQYLTSEE</sequence>
<gene>
    <name evidence="3" type="ORF">GA0061074_10131</name>
</gene>
<proteinExistence type="inferred from homology"/>